<dbReference type="InterPro" id="IPR058533">
    <property type="entry name" value="Cation_efflux_TM"/>
</dbReference>
<evidence type="ECO:0000313" key="8">
    <source>
        <dbReference type="EMBL" id="VDO57277.1"/>
    </source>
</evidence>
<feature type="domain" description="Cation efflux protein transmembrane" evidence="7">
    <location>
        <begin position="16"/>
        <end position="177"/>
    </location>
</feature>
<comment type="subcellular location">
    <subcellularLocation>
        <location evidence="1">Membrane</location>
        <topology evidence="1">Multi-pass membrane protein</topology>
    </subcellularLocation>
</comment>
<dbReference type="PANTHER" id="PTHR43840:SF13">
    <property type="entry name" value="CATION EFFLUX PROTEIN CYTOPLASMIC DOMAIN-CONTAINING PROTEIN"/>
    <property type="match status" value="1"/>
</dbReference>
<dbReference type="WBParaSite" id="BTMF_0001811201-mRNA-1">
    <property type="protein sequence ID" value="BTMF_0001811201-mRNA-1"/>
    <property type="gene ID" value="BTMF_0001811201"/>
</dbReference>
<name>A0A0R3RDI8_9BILA</name>
<gene>
    <name evidence="8" type="ORF">BTMF_LOCUS16074</name>
</gene>
<keyword evidence="3 6" id="KW-0812">Transmembrane</keyword>
<dbReference type="GO" id="GO:0008324">
    <property type="term" value="F:monoatomic cation transmembrane transporter activity"/>
    <property type="evidence" value="ECO:0007669"/>
    <property type="project" value="InterPro"/>
</dbReference>
<evidence type="ECO:0000256" key="5">
    <source>
        <dbReference type="ARBA" id="ARBA00023136"/>
    </source>
</evidence>
<dbReference type="InterPro" id="IPR027469">
    <property type="entry name" value="Cation_efflux_TMD_sf"/>
</dbReference>
<feature type="transmembrane region" description="Helical" evidence="6">
    <location>
        <begin position="20"/>
        <end position="51"/>
    </location>
</feature>
<dbReference type="Pfam" id="PF01545">
    <property type="entry name" value="Cation_efflux"/>
    <property type="match status" value="1"/>
</dbReference>
<proteinExistence type="predicted"/>
<feature type="transmembrane region" description="Helical" evidence="6">
    <location>
        <begin position="72"/>
        <end position="90"/>
    </location>
</feature>
<dbReference type="PANTHER" id="PTHR43840">
    <property type="entry name" value="MITOCHONDRIAL METAL TRANSPORTER 1-RELATED"/>
    <property type="match status" value="1"/>
</dbReference>
<evidence type="ECO:0000256" key="4">
    <source>
        <dbReference type="ARBA" id="ARBA00022989"/>
    </source>
</evidence>
<reference evidence="8 9" key="2">
    <citation type="submission" date="2018-11" db="EMBL/GenBank/DDBJ databases">
        <authorList>
            <consortium name="Pathogen Informatics"/>
        </authorList>
    </citation>
    <scope>NUCLEOTIDE SEQUENCE [LARGE SCALE GENOMIC DNA]</scope>
</reference>
<dbReference type="Gene3D" id="1.20.1510.10">
    <property type="entry name" value="Cation efflux protein transmembrane domain"/>
    <property type="match status" value="1"/>
</dbReference>
<evidence type="ECO:0000256" key="6">
    <source>
        <dbReference type="SAM" id="Phobius"/>
    </source>
</evidence>
<sequence>MYPFFLSPFNWIYWQLLQTAAAYLSGSLSIISSLVDSAVDITSGLVIWLTARAIRKRDPYMYPRGRTRLEPIALIIVSVIMGVASVQMVVQSLESVVNDTVDPRVDVVSLFIMVLRKQMAYLTLFRFDYNSSVAVLAQDHWNDCISNTVAILCAWVASNYWMYFDPIGAIVVSIYIA</sequence>
<evidence type="ECO:0000256" key="3">
    <source>
        <dbReference type="ARBA" id="ARBA00022692"/>
    </source>
</evidence>
<dbReference type="AlphaFoldDB" id="A0A0R3RDI8"/>
<keyword evidence="9" id="KW-1185">Reference proteome</keyword>
<reference evidence="10" key="1">
    <citation type="submission" date="2017-02" db="UniProtKB">
        <authorList>
            <consortium name="WormBaseParasite"/>
        </authorList>
    </citation>
    <scope>IDENTIFICATION</scope>
</reference>
<evidence type="ECO:0000313" key="9">
    <source>
        <dbReference type="Proteomes" id="UP000280834"/>
    </source>
</evidence>
<dbReference type="SUPFAM" id="SSF161111">
    <property type="entry name" value="Cation efflux protein transmembrane domain-like"/>
    <property type="match status" value="1"/>
</dbReference>
<dbReference type="GO" id="GO:0016020">
    <property type="term" value="C:membrane"/>
    <property type="evidence" value="ECO:0007669"/>
    <property type="project" value="UniProtKB-SubCell"/>
</dbReference>
<dbReference type="STRING" id="42155.A0A0R3RDI8"/>
<evidence type="ECO:0000259" key="7">
    <source>
        <dbReference type="Pfam" id="PF01545"/>
    </source>
</evidence>
<organism evidence="10">
    <name type="scientific">Brugia timori</name>
    <dbReference type="NCBI Taxonomy" id="42155"/>
    <lineage>
        <taxon>Eukaryota</taxon>
        <taxon>Metazoa</taxon>
        <taxon>Ecdysozoa</taxon>
        <taxon>Nematoda</taxon>
        <taxon>Chromadorea</taxon>
        <taxon>Rhabditida</taxon>
        <taxon>Spirurina</taxon>
        <taxon>Spiruromorpha</taxon>
        <taxon>Filarioidea</taxon>
        <taxon>Onchocercidae</taxon>
        <taxon>Brugia</taxon>
    </lineage>
</organism>
<protein>
    <submittedName>
        <fullName evidence="10">ZT_dimer domain-containing protein</fullName>
    </submittedName>
</protein>
<evidence type="ECO:0000256" key="1">
    <source>
        <dbReference type="ARBA" id="ARBA00004141"/>
    </source>
</evidence>
<dbReference type="InterPro" id="IPR050291">
    <property type="entry name" value="CDF_Transporter"/>
</dbReference>
<dbReference type="FunFam" id="1.20.1510.10:FF:000005">
    <property type="entry name" value="Putative Cation diffusion facilitator 1"/>
    <property type="match status" value="1"/>
</dbReference>
<keyword evidence="2" id="KW-0813">Transport</keyword>
<dbReference type="EMBL" id="UZAG01023634">
    <property type="protein sequence ID" value="VDO57277.1"/>
    <property type="molecule type" value="Genomic_DNA"/>
</dbReference>
<dbReference type="Proteomes" id="UP000280834">
    <property type="component" value="Unassembled WGS sequence"/>
</dbReference>
<accession>A0A0R3RDI8</accession>
<evidence type="ECO:0000313" key="10">
    <source>
        <dbReference type="WBParaSite" id="BTMF_0001811201-mRNA-1"/>
    </source>
</evidence>
<evidence type="ECO:0000256" key="2">
    <source>
        <dbReference type="ARBA" id="ARBA00022448"/>
    </source>
</evidence>
<keyword evidence="5 6" id="KW-0472">Membrane</keyword>
<keyword evidence="4 6" id="KW-1133">Transmembrane helix</keyword>